<dbReference type="Proteomes" id="UP000004121">
    <property type="component" value="Unassembled WGS sequence"/>
</dbReference>
<gene>
    <name evidence="1" type="ORF">HMPREF6123_1071</name>
</gene>
<reference evidence="1 2" key="1">
    <citation type="submission" date="2009-04" db="EMBL/GenBank/DDBJ databases">
        <authorList>
            <person name="Qin X."/>
            <person name="Bachman B."/>
            <person name="Battles P."/>
            <person name="Bell A."/>
            <person name="Bess C."/>
            <person name="Bickham C."/>
            <person name="Chaboub L."/>
            <person name="Chen D."/>
            <person name="Coyle M."/>
            <person name="Deiros D.R."/>
            <person name="Dinh H."/>
            <person name="Forbes L."/>
            <person name="Fowler G."/>
            <person name="Francisco L."/>
            <person name="Fu Q."/>
            <person name="Gubbala S."/>
            <person name="Hale W."/>
            <person name="Han Y."/>
            <person name="Hemphill L."/>
            <person name="Highlander S.K."/>
            <person name="Hirani K."/>
            <person name="Hogues M."/>
            <person name="Jackson L."/>
            <person name="Jakkamsetti A."/>
            <person name="Javaid M."/>
            <person name="Jiang H."/>
            <person name="Korchina V."/>
            <person name="Kovar C."/>
            <person name="Lara F."/>
            <person name="Lee S."/>
            <person name="Mata R."/>
            <person name="Mathew T."/>
            <person name="Moen C."/>
            <person name="Morales K."/>
            <person name="Munidasa M."/>
            <person name="Nazareth L."/>
            <person name="Ngo R."/>
            <person name="Nguyen L."/>
            <person name="Okwuonu G."/>
            <person name="Ongeri F."/>
            <person name="Patil S."/>
            <person name="Petrosino J."/>
            <person name="Pham C."/>
            <person name="Pham P."/>
            <person name="Pu L.-L."/>
            <person name="Puazo M."/>
            <person name="Raj R."/>
            <person name="Reid J."/>
            <person name="Rouhana J."/>
            <person name="Saada N."/>
            <person name="Shang Y."/>
            <person name="Simmons D."/>
            <person name="Thornton R."/>
            <person name="Warren J."/>
            <person name="Weissenberger G."/>
            <person name="Zhang J."/>
            <person name="Zhang L."/>
            <person name="Zhou C."/>
            <person name="Zhu D."/>
            <person name="Muzny D."/>
            <person name="Worley K."/>
            <person name="Gibbs R."/>
        </authorList>
    </citation>
    <scope>NUCLEOTIDE SEQUENCE [LARGE SCALE GENOMIC DNA]</scope>
    <source>
        <strain evidence="1 2">F0268</strain>
    </source>
</reference>
<accession>C2KX52</accession>
<evidence type="ECO:0000313" key="1">
    <source>
        <dbReference type="EMBL" id="EEJ51661.1"/>
    </source>
</evidence>
<comment type="caution">
    <text evidence="1">The sequence shown here is derived from an EMBL/GenBank/DDBJ whole genome shotgun (WGS) entry which is preliminary data.</text>
</comment>
<name>C2KX52_9FIRM</name>
<proteinExistence type="predicted"/>
<sequence length="40" mass="4501">MTSKPLIGIEGTVIKAFAISRNYSQIQNSCIIQEFQKMLV</sequence>
<dbReference type="HOGENOM" id="CLU_3293372_0_0_9"/>
<evidence type="ECO:0000313" key="2">
    <source>
        <dbReference type="Proteomes" id="UP000004121"/>
    </source>
</evidence>
<dbReference type="STRING" id="585501.HMPREF6123_1071"/>
<organism evidence="1 2">
    <name type="scientific">Oribacterium sinus F0268</name>
    <dbReference type="NCBI Taxonomy" id="585501"/>
    <lineage>
        <taxon>Bacteria</taxon>
        <taxon>Bacillati</taxon>
        <taxon>Bacillota</taxon>
        <taxon>Clostridia</taxon>
        <taxon>Lachnospirales</taxon>
        <taxon>Lachnospiraceae</taxon>
        <taxon>Oribacterium</taxon>
    </lineage>
</organism>
<dbReference type="AlphaFoldDB" id="C2KX52"/>
<dbReference type="EMBL" id="ACKX01000105">
    <property type="protein sequence ID" value="EEJ51661.1"/>
    <property type="molecule type" value="Genomic_DNA"/>
</dbReference>
<keyword evidence="2" id="KW-1185">Reference proteome</keyword>
<dbReference type="InParanoid" id="C2KX52"/>
<protein>
    <submittedName>
        <fullName evidence="1">Uncharacterized protein</fullName>
    </submittedName>
</protein>